<sequence length="99" mass="12171">MKIPKSLHGYFWDVDVRKLDPEKKPYFVINRLLDKGDFKAIRWVMKKYSKKQIKETFEKIRDFNVKVGNFWSLFLEIPAKDIVCLQPSYQKMRRMHWPY</sequence>
<accession>A0A1J5HKD5</accession>
<comment type="caution">
    <text evidence="2">The sequence shown here is derived from an EMBL/GenBank/DDBJ whole genome shotgun (WGS) entry which is preliminary data.</text>
</comment>
<dbReference type="EMBL" id="MNZM01000038">
    <property type="protein sequence ID" value="OIP85092.1"/>
    <property type="molecule type" value="Genomic_DNA"/>
</dbReference>
<evidence type="ECO:0000313" key="3">
    <source>
        <dbReference type="Proteomes" id="UP000183758"/>
    </source>
</evidence>
<dbReference type="AlphaFoldDB" id="A0A1J5HKD5"/>
<feature type="domain" description="DUF6922" evidence="1">
    <location>
        <begin position="10"/>
        <end position="56"/>
    </location>
</feature>
<organism evidence="2 3">
    <name type="scientific">Candidatus Roizmanbacteria bacterium CG2_30_33_16</name>
    <dbReference type="NCBI Taxonomy" id="1805340"/>
    <lineage>
        <taxon>Bacteria</taxon>
        <taxon>Candidatus Roizmaniibacteriota</taxon>
    </lineage>
</organism>
<evidence type="ECO:0000313" key="2">
    <source>
        <dbReference type="EMBL" id="OIP85092.1"/>
    </source>
</evidence>
<dbReference type="Pfam" id="PF21956">
    <property type="entry name" value="DUF6922"/>
    <property type="match status" value="1"/>
</dbReference>
<evidence type="ECO:0000259" key="1">
    <source>
        <dbReference type="Pfam" id="PF21956"/>
    </source>
</evidence>
<proteinExistence type="predicted"/>
<dbReference type="InterPro" id="IPR053830">
    <property type="entry name" value="DUF6922"/>
</dbReference>
<reference evidence="2 3" key="1">
    <citation type="journal article" date="2016" name="Environ. Microbiol.">
        <title>Genomic resolution of a cold subsurface aquifer community provides metabolic insights for novel microbes adapted to high CO concentrations.</title>
        <authorList>
            <person name="Probst A.J."/>
            <person name="Castelle C.J."/>
            <person name="Singh A."/>
            <person name="Brown C.T."/>
            <person name="Anantharaman K."/>
            <person name="Sharon I."/>
            <person name="Hug L.A."/>
            <person name="Burstein D."/>
            <person name="Emerson J.B."/>
            <person name="Thomas B.C."/>
            <person name="Banfield J.F."/>
        </authorList>
    </citation>
    <scope>NUCLEOTIDE SEQUENCE [LARGE SCALE GENOMIC DNA]</scope>
    <source>
        <strain evidence="2">CG2_30_33_16</strain>
    </source>
</reference>
<name>A0A1J5HKD5_9BACT</name>
<dbReference type="Proteomes" id="UP000183758">
    <property type="component" value="Unassembled WGS sequence"/>
</dbReference>
<protein>
    <recommendedName>
        <fullName evidence="1">DUF6922 domain-containing protein</fullName>
    </recommendedName>
</protein>
<gene>
    <name evidence="2" type="ORF">AUK04_01645</name>
</gene>